<dbReference type="PATRIC" id="fig|1347342.6.peg.2942"/>
<evidence type="ECO:0008006" key="3">
    <source>
        <dbReference type="Google" id="ProtNLM"/>
    </source>
</evidence>
<accession>T2KQA2</accession>
<dbReference type="InterPro" id="IPR027417">
    <property type="entry name" value="P-loop_NTPase"/>
</dbReference>
<protein>
    <recommendedName>
        <fullName evidence="3">Sulfotransferase</fullName>
    </recommendedName>
</protein>
<name>T2KQA2_FORAG</name>
<evidence type="ECO:0000313" key="1">
    <source>
        <dbReference type="EMBL" id="CDF80636.1"/>
    </source>
</evidence>
<keyword evidence="2" id="KW-1185">Reference proteome</keyword>
<organism evidence="1 2">
    <name type="scientific">Formosa agariphila (strain DSM 15362 / KCTC 12365 / LMG 23005 / KMM 3901 / M-2Alg 35-1)</name>
    <dbReference type="NCBI Taxonomy" id="1347342"/>
    <lineage>
        <taxon>Bacteria</taxon>
        <taxon>Pseudomonadati</taxon>
        <taxon>Bacteroidota</taxon>
        <taxon>Flavobacteriia</taxon>
        <taxon>Flavobacteriales</taxon>
        <taxon>Flavobacteriaceae</taxon>
        <taxon>Formosa</taxon>
    </lineage>
</organism>
<gene>
    <name evidence="1" type="ORF">BN863_29240</name>
</gene>
<dbReference type="AlphaFoldDB" id="T2KQA2"/>
<reference evidence="1 2" key="1">
    <citation type="journal article" date="2013" name="Appl. Environ. Microbiol.">
        <title>The genome of the alga-associated marine flavobacterium Formosa agariphila KMM 3901T reveals a broad potential for degradation of algal polysaccharides.</title>
        <authorList>
            <person name="Mann A.J."/>
            <person name="Hahnke R.L."/>
            <person name="Huang S."/>
            <person name="Werner J."/>
            <person name="Xing P."/>
            <person name="Barbeyron T."/>
            <person name="Huettel B."/>
            <person name="Stueber K."/>
            <person name="Reinhardt R."/>
            <person name="Harder J."/>
            <person name="Gloeckner F.O."/>
            <person name="Amann R.I."/>
            <person name="Teeling H."/>
        </authorList>
    </citation>
    <scope>NUCLEOTIDE SEQUENCE [LARGE SCALE GENOMIC DNA]</scope>
    <source>
        <strain evidence="2">DSM 15362 / KCTC 12365 / LMG 23005 / KMM 3901</strain>
    </source>
</reference>
<dbReference type="RefSeq" id="WP_038531885.1">
    <property type="nucleotide sequence ID" value="NZ_HG315671.1"/>
</dbReference>
<dbReference type="Gene3D" id="3.40.50.300">
    <property type="entry name" value="P-loop containing nucleotide triphosphate hydrolases"/>
    <property type="match status" value="1"/>
</dbReference>
<sequence length="261" mass="31167">MQRFYYLLKEKGPKAILTHWYHYRHALKKDSEKKVKFIVFGQGRTGSTLLTKLLNQHLNIFCDQEIFGQKTSPLFLYPCLFVESNSRKPITLPYHVYGFKVKVYQLYTDQKIKKVKNVLQRLHKKGWKFIFLYREDEMSHNVSSFKAFSLGRWYLDKNEIPQKVSNDKLYIDPIQFKKILLWRRKFSEMEKECLINMPHISVSYEKELLVSENHQSVCDKIFDYIGVDSFPVKANVSNMNTENLEDSIENYEELKLILNKI</sequence>
<dbReference type="Proteomes" id="UP000016160">
    <property type="component" value="Chromosome"/>
</dbReference>
<dbReference type="STRING" id="1347342.BN863_29240"/>
<dbReference type="OrthoDB" id="1435519at2"/>
<evidence type="ECO:0000313" key="2">
    <source>
        <dbReference type="Proteomes" id="UP000016160"/>
    </source>
</evidence>
<dbReference type="SUPFAM" id="SSF52540">
    <property type="entry name" value="P-loop containing nucleoside triphosphate hydrolases"/>
    <property type="match status" value="1"/>
</dbReference>
<dbReference type="eggNOG" id="COG4424">
    <property type="taxonomic scope" value="Bacteria"/>
</dbReference>
<proteinExistence type="predicted"/>
<dbReference type="HOGENOM" id="CLU_090344_0_0_10"/>
<dbReference type="EMBL" id="HG315671">
    <property type="protein sequence ID" value="CDF80636.1"/>
    <property type="molecule type" value="Genomic_DNA"/>
</dbReference>